<evidence type="ECO:0000313" key="2">
    <source>
        <dbReference type="Proteomes" id="UP001472677"/>
    </source>
</evidence>
<evidence type="ECO:0000313" key="1">
    <source>
        <dbReference type="EMBL" id="KAK8522597.1"/>
    </source>
</evidence>
<organism evidence="1 2">
    <name type="scientific">Hibiscus sabdariffa</name>
    <name type="common">roselle</name>
    <dbReference type="NCBI Taxonomy" id="183260"/>
    <lineage>
        <taxon>Eukaryota</taxon>
        <taxon>Viridiplantae</taxon>
        <taxon>Streptophyta</taxon>
        <taxon>Embryophyta</taxon>
        <taxon>Tracheophyta</taxon>
        <taxon>Spermatophyta</taxon>
        <taxon>Magnoliopsida</taxon>
        <taxon>eudicotyledons</taxon>
        <taxon>Gunneridae</taxon>
        <taxon>Pentapetalae</taxon>
        <taxon>rosids</taxon>
        <taxon>malvids</taxon>
        <taxon>Malvales</taxon>
        <taxon>Malvaceae</taxon>
        <taxon>Malvoideae</taxon>
        <taxon>Hibiscus</taxon>
    </lineage>
</organism>
<protein>
    <submittedName>
        <fullName evidence="1">Uncharacterized protein</fullName>
    </submittedName>
</protein>
<comment type="caution">
    <text evidence="1">The sequence shown here is derived from an EMBL/GenBank/DDBJ whole genome shotgun (WGS) entry which is preliminary data.</text>
</comment>
<name>A0ABR2CUM4_9ROSI</name>
<reference evidence="1 2" key="1">
    <citation type="journal article" date="2024" name="G3 (Bethesda)">
        <title>Genome assembly of Hibiscus sabdariffa L. provides insights into metabolisms of medicinal natural products.</title>
        <authorList>
            <person name="Kim T."/>
        </authorList>
    </citation>
    <scope>NUCLEOTIDE SEQUENCE [LARGE SCALE GENOMIC DNA]</scope>
    <source>
        <strain evidence="1">TK-2024</strain>
        <tissue evidence="1">Old leaves</tissue>
    </source>
</reference>
<dbReference type="Proteomes" id="UP001472677">
    <property type="component" value="Unassembled WGS sequence"/>
</dbReference>
<gene>
    <name evidence="1" type="ORF">V6N12_056298</name>
</gene>
<sequence length="106" mass="11675">MGLMMIELVWESVGEQFGIPRAVVLRGLLTKLTIRGGVLGCSRRLKVAWHKQKEGRWISSSGSQARVKRGATSYPLSLSSPWENTSGNLQPLPAHHIVCNQSVHLS</sequence>
<proteinExistence type="predicted"/>
<dbReference type="EMBL" id="JBBPBM010000045">
    <property type="protein sequence ID" value="KAK8522597.1"/>
    <property type="molecule type" value="Genomic_DNA"/>
</dbReference>
<keyword evidence="2" id="KW-1185">Reference proteome</keyword>
<accession>A0ABR2CUM4</accession>